<evidence type="ECO:0000313" key="1">
    <source>
        <dbReference type="EMBL" id="CAB4151677.1"/>
    </source>
</evidence>
<reference evidence="1" key="1">
    <citation type="submission" date="2020-04" db="EMBL/GenBank/DDBJ databases">
        <authorList>
            <person name="Chiriac C."/>
            <person name="Salcher M."/>
            <person name="Ghai R."/>
            <person name="Kavagutti S V."/>
        </authorList>
    </citation>
    <scope>NUCLEOTIDE SEQUENCE</scope>
</reference>
<protein>
    <submittedName>
        <fullName evidence="1">Uncharacterized protein</fullName>
    </submittedName>
</protein>
<proteinExistence type="predicted"/>
<dbReference type="EMBL" id="LR796568">
    <property type="protein sequence ID" value="CAB4151677.1"/>
    <property type="molecule type" value="Genomic_DNA"/>
</dbReference>
<gene>
    <name evidence="1" type="ORF">UFOVP595_25</name>
</gene>
<sequence>MKKFSNTIQSEIASQINYLQNKIVEAETNLSKDFLYYFEWVSEELFKHKFKINELQFKLEFILNIEDEALVIEECKIIIKSYERYLNSEHNIRSNSTGTLHRETSTWKYQSILELKNLFVNLLEY</sequence>
<organism evidence="1">
    <name type="scientific">uncultured Caudovirales phage</name>
    <dbReference type="NCBI Taxonomy" id="2100421"/>
    <lineage>
        <taxon>Viruses</taxon>
        <taxon>Duplodnaviria</taxon>
        <taxon>Heunggongvirae</taxon>
        <taxon>Uroviricota</taxon>
        <taxon>Caudoviricetes</taxon>
        <taxon>Peduoviridae</taxon>
        <taxon>Maltschvirus</taxon>
        <taxon>Maltschvirus maltsch</taxon>
    </lineage>
</organism>
<accession>A0A6J5N052</accession>
<name>A0A6J5N052_9CAUD</name>